<dbReference type="Proteomes" id="UP001501588">
    <property type="component" value="Unassembled WGS sequence"/>
</dbReference>
<comment type="caution">
    <text evidence="1">The sequence shown here is derived from an EMBL/GenBank/DDBJ whole genome shotgun (WGS) entry which is preliminary data.</text>
</comment>
<keyword evidence="2" id="KW-1185">Reference proteome</keyword>
<organism evidence="1 2">
    <name type="scientific">Craurococcus roseus</name>
    <dbReference type="NCBI Taxonomy" id="77585"/>
    <lineage>
        <taxon>Bacteria</taxon>
        <taxon>Pseudomonadati</taxon>
        <taxon>Pseudomonadota</taxon>
        <taxon>Alphaproteobacteria</taxon>
        <taxon>Acetobacterales</taxon>
        <taxon>Acetobacteraceae</taxon>
        <taxon>Craurococcus</taxon>
    </lineage>
</organism>
<evidence type="ECO:0000313" key="1">
    <source>
        <dbReference type="EMBL" id="GAA0572512.1"/>
    </source>
</evidence>
<name>A0ABN1ESK6_9PROT</name>
<evidence type="ECO:0000313" key="2">
    <source>
        <dbReference type="Proteomes" id="UP001501588"/>
    </source>
</evidence>
<reference evidence="1 2" key="1">
    <citation type="journal article" date="2019" name="Int. J. Syst. Evol. Microbiol.">
        <title>The Global Catalogue of Microorganisms (GCM) 10K type strain sequencing project: providing services to taxonomists for standard genome sequencing and annotation.</title>
        <authorList>
            <consortium name="The Broad Institute Genomics Platform"/>
            <consortium name="The Broad Institute Genome Sequencing Center for Infectious Disease"/>
            <person name="Wu L."/>
            <person name="Ma J."/>
        </authorList>
    </citation>
    <scope>NUCLEOTIDE SEQUENCE [LARGE SCALE GENOMIC DNA]</scope>
    <source>
        <strain evidence="1 2">JCM 9933</strain>
    </source>
</reference>
<protein>
    <submittedName>
        <fullName evidence="1">Uncharacterized protein</fullName>
    </submittedName>
</protein>
<proteinExistence type="predicted"/>
<dbReference type="EMBL" id="BAAAFZ010000008">
    <property type="protein sequence ID" value="GAA0572512.1"/>
    <property type="molecule type" value="Genomic_DNA"/>
</dbReference>
<gene>
    <name evidence="1" type="ORF">GCM10009416_08960</name>
</gene>
<sequence>MPSPPRQVARCGGAAVAAARVLRVSDEIRARRGWARAANDGAVAAACVSRDRDEMAASLGGAPRGCAGLGRLVVEFGRMASTPGSWHTAPRPPARRAGI</sequence>
<accession>A0ABN1ESK6</accession>